<dbReference type="GO" id="GO:0051287">
    <property type="term" value="F:NAD binding"/>
    <property type="evidence" value="ECO:0007669"/>
    <property type="project" value="InterPro"/>
</dbReference>
<accession>A0A520MSJ8</accession>
<feature type="domain" description="D-isomer specific 2-hydroxyacid dehydrogenase catalytic" evidence="4">
    <location>
        <begin position="5"/>
        <end position="280"/>
    </location>
</feature>
<evidence type="ECO:0000313" key="7">
    <source>
        <dbReference type="Proteomes" id="UP000320146"/>
    </source>
</evidence>
<reference evidence="6 7" key="1">
    <citation type="submission" date="2019-02" db="EMBL/GenBank/DDBJ databases">
        <title>Prokaryotic population dynamics and viral predation in marine succession experiment using metagenomics: the confinement effect.</title>
        <authorList>
            <person name="Haro-Moreno J.M."/>
            <person name="Rodriguez-Valera F."/>
            <person name="Lopez-Perez M."/>
        </authorList>
    </citation>
    <scope>NUCLEOTIDE SEQUENCE [LARGE SCALE GENOMIC DNA]</scope>
    <source>
        <strain evidence="6">MED-G166</strain>
    </source>
</reference>
<keyword evidence="1 3" id="KW-0560">Oxidoreductase</keyword>
<dbReference type="AlphaFoldDB" id="A0A520MSJ8"/>
<evidence type="ECO:0000256" key="3">
    <source>
        <dbReference type="RuleBase" id="RU003719"/>
    </source>
</evidence>
<proteinExistence type="inferred from homology"/>
<evidence type="ECO:0008006" key="8">
    <source>
        <dbReference type="Google" id="ProtNLM"/>
    </source>
</evidence>
<dbReference type="Pfam" id="PF02826">
    <property type="entry name" value="2-Hacid_dh_C"/>
    <property type="match status" value="1"/>
</dbReference>
<comment type="caution">
    <text evidence="6">The sequence shown here is derived from an EMBL/GenBank/DDBJ whole genome shotgun (WGS) entry which is preliminary data.</text>
</comment>
<dbReference type="GO" id="GO:0005829">
    <property type="term" value="C:cytosol"/>
    <property type="evidence" value="ECO:0007669"/>
    <property type="project" value="TreeGrafter"/>
</dbReference>
<sequence length="365" mass="41596">MKILIDKNIPYTEHFFQDYLNDIEYFTDQDFDISKVAMDSIVITRSTFKTHGKKISNAVKFLCSASTGEDHYDKKALDGMNIPYAFSTGANAIAVREYVFSAIALMLKESKIDKTFSALVIGSGNIGEGVYKVLKYFNLNVRSYDPFKPSTNSNDTVDGYDLISLHVPFTSPSESEYPTENLFYSTKFKHCKDGAVILNTSRGGVVSEKDFLELDDDRHYIRLISDVFENEPKVNEDFLNKNLFATPHIAGHSQFARYQMTKMAYENVMNFLGQGINERNVILENKIINFDKNVFDKDINEFGLPVSLMLDTYNPKLDDFKHCDFKNIRDNYNKRIGYSQVIVKGCQNISDCNDLKVLGFTVDSS</sequence>
<dbReference type="GO" id="GO:0030267">
    <property type="term" value="F:glyoxylate reductase (NADPH) activity"/>
    <property type="evidence" value="ECO:0007669"/>
    <property type="project" value="TreeGrafter"/>
</dbReference>
<evidence type="ECO:0000256" key="2">
    <source>
        <dbReference type="ARBA" id="ARBA00023027"/>
    </source>
</evidence>
<dbReference type="EMBL" id="SHBL01000012">
    <property type="protein sequence ID" value="RZO24188.1"/>
    <property type="molecule type" value="Genomic_DNA"/>
</dbReference>
<dbReference type="InterPro" id="IPR006139">
    <property type="entry name" value="D-isomer_2_OHA_DH_cat_dom"/>
</dbReference>
<gene>
    <name evidence="6" type="ORF">EVA99_02115</name>
</gene>
<dbReference type="InterPro" id="IPR050223">
    <property type="entry name" value="D-isomer_2-hydroxyacid_DH"/>
</dbReference>
<protein>
    <recommendedName>
        <fullName evidence="8">4-phosphoerythronate dehydrogenase</fullName>
    </recommendedName>
</protein>
<dbReference type="Pfam" id="PF00389">
    <property type="entry name" value="2-Hacid_dh"/>
    <property type="match status" value="1"/>
</dbReference>
<evidence type="ECO:0000259" key="5">
    <source>
        <dbReference type="Pfam" id="PF02826"/>
    </source>
</evidence>
<dbReference type="InterPro" id="IPR006140">
    <property type="entry name" value="D-isomer_DH_NAD-bd"/>
</dbReference>
<dbReference type="PANTHER" id="PTHR10996:SF178">
    <property type="entry name" value="2-HYDROXYACID DEHYDROGENASE YGL185C-RELATED"/>
    <property type="match status" value="1"/>
</dbReference>
<evidence type="ECO:0000313" key="6">
    <source>
        <dbReference type="EMBL" id="RZO24188.1"/>
    </source>
</evidence>
<organism evidence="6 7">
    <name type="scientific">SAR86 cluster bacterium</name>
    <dbReference type="NCBI Taxonomy" id="2030880"/>
    <lineage>
        <taxon>Bacteria</taxon>
        <taxon>Pseudomonadati</taxon>
        <taxon>Pseudomonadota</taxon>
        <taxon>Gammaproteobacteria</taxon>
        <taxon>SAR86 cluster</taxon>
    </lineage>
</organism>
<dbReference type="SUPFAM" id="SSF52283">
    <property type="entry name" value="Formate/glycerate dehydrogenase catalytic domain-like"/>
    <property type="match status" value="1"/>
</dbReference>
<dbReference type="Gene3D" id="3.40.50.720">
    <property type="entry name" value="NAD(P)-binding Rossmann-like Domain"/>
    <property type="match status" value="2"/>
</dbReference>
<evidence type="ECO:0000259" key="4">
    <source>
        <dbReference type="Pfam" id="PF00389"/>
    </source>
</evidence>
<feature type="domain" description="D-isomer specific 2-hydroxyacid dehydrogenase NAD-binding" evidence="5">
    <location>
        <begin position="118"/>
        <end position="250"/>
    </location>
</feature>
<evidence type="ECO:0000256" key="1">
    <source>
        <dbReference type="ARBA" id="ARBA00023002"/>
    </source>
</evidence>
<dbReference type="PANTHER" id="PTHR10996">
    <property type="entry name" value="2-HYDROXYACID DEHYDROGENASE-RELATED"/>
    <property type="match status" value="1"/>
</dbReference>
<dbReference type="InterPro" id="IPR036291">
    <property type="entry name" value="NAD(P)-bd_dom_sf"/>
</dbReference>
<comment type="similarity">
    <text evidence="3">Belongs to the D-isomer specific 2-hydroxyacid dehydrogenase family.</text>
</comment>
<name>A0A520MSJ8_9GAMM</name>
<dbReference type="GO" id="GO:0016618">
    <property type="term" value="F:hydroxypyruvate reductase [NAD(P)H] activity"/>
    <property type="evidence" value="ECO:0007669"/>
    <property type="project" value="TreeGrafter"/>
</dbReference>
<dbReference type="SUPFAM" id="SSF51735">
    <property type="entry name" value="NAD(P)-binding Rossmann-fold domains"/>
    <property type="match status" value="1"/>
</dbReference>
<keyword evidence="2" id="KW-0520">NAD</keyword>
<dbReference type="Proteomes" id="UP000320146">
    <property type="component" value="Unassembled WGS sequence"/>
</dbReference>